<keyword evidence="4" id="KW-0808">Transferase</keyword>
<evidence type="ECO:0000256" key="6">
    <source>
        <dbReference type="ARBA" id="ARBA00023012"/>
    </source>
</evidence>
<reference evidence="10" key="1">
    <citation type="submission" date="2021-09" db="EMBL/GenBank/DDBJ databases">
        <title>Fulvivirga sp. isolated from coastal sediment.</title>
        <authorList>
            <person name="Yu H."/>
        </authorList>
    </citation>
    <scope>NUCLEOTIDE SEQUENCE</scope>
    <source>
        <strain evidence="10">1062</strain>
    </source>
</reference>
<evidence type="ECO:0000313" key="11">
    <source>
        <dbReference type="Proteomes" id="UP001139409"/>
    </source>
</evidence>
<name>A0A9X1KZH4_9BACT</name>
<dbReference type="AlphaFoldDB" id="A0A9X1KZH4"/>
<dbReference type="CDD" id="cd00082">
    <property type="entry name" value="HisKA"/>
    <property type="match status" value="1"/>
</dbReference>
<dbReference type="Proteomes" id="UP001139409">
    <property type="component" value="Unassembled WGS sequence"/>
</dbReference>
<dbReference type="SMART" id="SM00387">
    <property type="entry name" value="HATPase_c"/>
    <property type="match status" value="1"/>
</dbReference>
<dbReference type="Gene3D" id="3.30.565.10">
    <property type="entry name" value="Histidine kinase-like ATPase, C-terminal domain"/>
    <property type="match status" value="1"/>
</dbReference>
<dbReference type="InterPro" id="IPR036259">
    <property type="entry name" value="MFS_trans_sf"/>
</dbReference>
<feature type="transmembrane region" description="Helical" evidence="8">
    <location>
        <begin position="359"/>
        <end position="376"/>
    </location>
</feature>
<dbReference type="Pfam" id="PF07695">
    <property type="entry name" value="7TMR-DISM_7TM"/>
    <property type="match status" value="1"/>
</dbReference>
<feature type="transmembrane region" description="Helical" evidence="8">
    <location>
        <begin position="179"/>
        <end position="200"/>
    </location>
</feature>
<dbReference type="EC" id="2.7.13.3" evidence="2"/>
<keyword evidence="3" id="KW-0597">Phosphoprotein</keyword>
<dbReference type="PANTHER" id="PTHR43711:SF26">
    <property type="entry name" value="SENSOR HISTIDINE KINASE RCSC"/>
    <property type="match status" value="1"/>
</dbReference>
<comment type="caution">
    <text evidence="10">The sequence shown here is derived from an EMBL/GenBank/DDBJ whole genome shotgun (WGS) entry which is preliminary data.</text>
</comment>
<dbReference type="EMBL" id="JAIXNE010000007">
    <property type="protein sequence ID" value="MCA6078903.1"/>
    <property type="molecule type" value="Genomic_DNA"/>
</dbReference>
<feature type="transmembrane region" description="Helical" evidence="8">
    <location>
        <begin position="245"/>
        <end position="264"/>
    </location>
</feature>
<evidence type="ECO:0000256" key="2">
    <source>
        <dbReference type="ARBA" id="ARBA00012438"/>
    </source>
</evidence>
<keyword evidence="8" id="KW-0812">Transmembrane</keyword>
<evidence type="ECO:0000313" key="10">
    <source>
        <dbReference type="EMBL" id="MCA6078903.1"/>
    </source>
</evidence>
<dbReference type="CDD" id="cd00075">
    <property type="entry name" value="HATPase"/>
    <property type="match status" value="1"/>
</dbReference>
<feature type="transmembrane region" description="Helical" evidence="8">
    <location>
        <begin position="276"/>
        <end position="295"/>
    </location>
</feature>
<dbReference type="SUPFAM" id="SSF55874">
    <property type="entry name" value="ATPase domain of HSP90 chaperone/DNA topoisomerase II/histidine kinase"/>
    <property type="match status" value="1"/>
</dbReference>
<evidence type="ECO:0000256" key="7">
    <source>
        <dbReference type="SAM" id="Coils"/>
    </source>
</evidence>
<dbReference type="InterPro" id="IPR011623">
    <property type="entry name" value="7TMR_DISM_rcpt_extracell_dom1"/>
</dbReference>
<dbReference type="InterPro" id="IPR036890">
    <property type="entry name" value="HATPase_C_sf"/>
</dbReference>
<dbReference type="InterPro" id="IPR003661">
    <property type="entry name" value="HisK_dim/P_dom"/>
</dbReference>
<evidence type="ECO:0000256" key="4">
    <source>
        <dbReference type="ARBA" id="ARBA00022679"/>
    </source>
</evidence>
<dbReference type="PROSITE" id="PS51257">
    <property type="entry name" value="PROKAR_LIPOPROTEIN"/>
    <property type="match status" value="1"/>
</dbReference>
<dbReference type="PROSITE" id="PS50109">
    <property type="entry name" value="HIS_KIN"/>
    <property type="match status" value="1"/>
</dbReference>
<keyword evidence="5 10" id="KW-0418">Kinase</keyword>
<sequence length="673" mass="76040">MGRSGLAIILILLSIAGCSVYSVNTGEAEESVYKINEWVFVKGSWQIGEEAGILVDVPHKWPNKTMSTFGHGMYQTTVNVPDNIRELAVLLPNILSAYTILINDNVLISGGKPSISAEEEKVRIPRGVIHIPDQYYRKGEATEIKILVSNHSYHVGGFIGPFIYGEHSFLIQKSVRKTLFAGIQCGALALMSIFLFVYYIFRKKDSYILFFSVLSFGLMLRILFSGEQLIAGYLPSVDGVNLLKITLITFYLGITLNYAVLAGLFPRLIPRWSQRIVWMIGLLSVALVVLLPLRISSFSVPFFQLFSVVAGVFLIYFTFKAAMQHREGAKTVLVGGMVAFLFLINDILFNARIIDTGDWSGWGVVIYLFLIVVVISRRFSSAMENEEGLLQRLNYLNKSLEQRVKERTRKIEEYQRQIEEEARTFRMSNDELKKSHEEEQSMIRVMIHDLQSPFNKIKGLAQIMRMNTQFKGQEESELNDMILKIAEEGKHLIDDLNVLTMYESHLNDVESFVQTSINDLLEDCVKAHAAYASSKNISVRYHGHHQVYSWINPNMLSRIIDNLLSNAIKFSPQESKVDVELIRRAQEYEIVVKDEGPGFTEADRKKIFGKFQKLSARPTQGESSTGLGLSIVKNLTELMGGRISVKSARGEGATFTLIFPVRHAEERIDVSGN</sequence>
<feature type="transmembrane region" description="Helical" evidence="8">
    <location>
        <begin position="331"/>
        <end position="353"/>
    </location>
</feature>
<dbReference type="RefSeq" id="WP_225699762.1">
    <property type="nucleotide sequence ID" value="NZ_JAIXNE010000007.1"/>
</dbReference>
<feature type="transmembrane region" description="Helical" evidence="8">
    <location>
        <begin position="301"/>
        <end position="319"/>
    </location>
</feature>
<keyword evidence="8" id="KW-1133">Transmembrane helix</keyword>
<comment type="catalytic activity">
    <reaction evidence="1">
        <text>ATP + protein L-histidine = ADP + protein N-phospho-L-histidine.</text>
        <dbReference type="EC" id="2.7.13.3"/>
    </reaction>
</comment>
<dbReference type="InterPro" id="IPR005467">
    <property type="entry name" value="His_kinase_dom"/>
</dbReference>
<protein>
    <recommendedName>
        <fullName evidence="2">histidine kinase</fullName>
        <ecNumber evidence="2">2.7.13.3</ecNumber>
    </recommendedName>
</protein>
<dbReference type="FunFam" id="3.30.565.10:FF:000006">
    <property type="entry name" value="Sensor histidine kinase WalK"/>
    <property type="match status" value="1"/>
</dbReference>
<dbReference type="InterPro" id="IPR050736">
    <property type="entry name" value="Sensor_HK_Regulatory"/>
</dbReference>
<dbReference type="SUPFAM" id="SSF103473">
    <property type="entry name" value="MFS general substrate transporter"/>
    <property type="match status" value="1"/>
</dbReference>
<organism evidence="10 11">
    <name type="scientific">Fulvivirga sedimenti</name>
    <dbReference type="NCBI Taxonomy" id="2879465"/>
    <lineage>
        <taxon>Bacteria</taxon>
        <taxon>Pseudomonadati</taxon>
        <taxon>Bacteroidota</taxon>
        <taxon>Cytophagia</taxon>
        <taxon>Cytophagales</taxon>
        <taxon>Fulvivirgaceae</taxon>
        <taxon>Fulvivirga</taxon>
    </lineage>
</organism>
<keyword evidence="8" id="KW-0472">Membrane</keyword>
<evidence type="ECO:0000256" key="8">
    <source>
        <dbReference type="SAM" id="Phobius"/>
    </source>
</evidence>
<keyword evidence="6" id="KW-0902">Two-component regulatory system</keyword>
<gene>
    <name evidence="10" type="ORF">LDX50_28775</name>
</gene>
<evidence type="ECO:0000256" key="3">
    <source>
        <dbReference type="ARBA" id="ARBA00022553"/>
    </source>
</evidence>
<dbReference type="PANTHER" id="PTHR43711">
    <property type="entry name" value="TWO-COMPONENT HISTIDINE KINASE"/>
    <property type="match status" value="1"/>
</dbReference>
<dbReference type="InterPro" id="IPR003594">
    <property type="entry name" value="HATPase_dom"/>
</dbReference>
<dbReference type="Gene3D" id="1.10.287.130">
    <property type="match status" value="1"/>
</dbReference>
<dbReference type="GO" id="GO:0000155">
    <property type="term" value="F:phosphorelay sensor kinase activity"/>
    <property type="evidence" value="ECO:0007669"/>
    <property type="project" value="InterPro"/>
</dbReference>
<evidence type="ECO:0000256" key="5">
    <source>
        <dbReference type="ARBA" id="ARBA00022777"/>
    </source>
</evidence>
<feature type="coiled-coil region" evidence="7">
    <location>
        <begin position="383"/>
        <end position="431"/>
    </location>
</feature>
<dbReference type="InterPro" id="IPR036097">
    <property type="entry name" value="HisK_dim/P_sf"/>
</dbReference>
<feature type="domain" description="Histidine kinase" evidence="9">
    <location>
        <begin position="445"/>
        <end position="663"/>
    </location>
</feature>
<accession>A0A9X1KZH4</accession>
<keyword evidence="11" id="KW-1185">Reference proteome</keyword>
<dbReference type="PRINTS" id="PR00344">
    <property type="entry name" value="BCTRLSENSOR"/>
</dbReference>
<evidence type="ECO:0000256" key="1">
    <source>
        <dbReference type="ARBA" id="ARBA00000085"/>
    </source>
</evidence>
<dbReference type="InterPro" id="IPR004358">
    <property type="entry name" value="Sig_transdc_His_kin-like_C"/>
</dbReference>
<dbReference type="SUPFAM" id="SSF47384">
    <property type="entry name" value="Homodimeric domain of signal transducing histidine kinase"/>
    <property type="match status" value="1"/>
</dbReference>
<feature type="transmembrane region" description="Helical" evidence="8">
    <location>
        <begin position="207"/>
        <end position="225"/>
    </location>
</feature>
<dbReference type="Pfam" id="PF02518">
    <property type="entry name" value="HATPase_c"/>
    <property type="match status" value="1"/>
</dbReference>
<keyword evidence="7" id="KW-0175">Coiled coil</keyword>
<evidence type="ECO:0000259" key="9">
    <source>
        <dbReference type="PROSITE" id="PS50109"/>
    </source>
</evidence>
<proteinExistence type="predicted"/>